<comment type="similarity">
    <text evidence="1">Belongs to the LysR transcriptional regulatory family.</text>
</comment>
<feature type="domain" description="HTH lysR-type" evidence="5">
    <location>
        <begin position="1"/>
        <end position="58"/>
    </location>
</feature>
<dbReference type="AlphaFoldDB" id="Q11F92"/>
<evidence type="ECO:0000256" key="2">
    <source>
        <dbReference type="ARBA" id="ARBA00023015"/>
    </source>
</evidence>
<dbReference type="InterPro" id="IPR000847">
    <property type="entry name" value="LysR_HTH_N"/>
</dbReference>
<keyword evidence="3" id="KW-0238">DNA-binding</keyword>
<dbReference type="PRINTS" id="PR00039">
    <property type="entry name" value="HTHLYSR"/>
</dbReference>
<name>Q11F92_CHESB</name>
<protein>
    <submittedName>
        <fullName evidence="6">Transcriptional regulator, LysR family</fullName>
    </submittedName>
</protein>
<dbReference type="OrthoDB" id="9775392at2"/>
<evidence type="ECO:0000259" key="5">
    <source>
        <dbReference type="PROSITE" id="PS50931"/>
    </source>
</evidence>
<dbReference type="HOGENOM" id="CLU_441262_0_0_5"/>
<dbReference type="eggNOG" id="COG0583">
    <property type="taxonomic scope" value="Bacteria"/>
</dbReference>
<dbReference type="PROSITE" id="PS50931">
    <property type="entry name" value="HTH_LYSR"/>
    <property type="match status" value="2"/>
</dbReference>
<dbReference type="CDD" id="cd05466">
    <property type="entry name" value="PBP2_LTTR_substrate"/>
    <property type="match status" value="1"/>
</dbReference>
<dbReference type="InterPro" id="IPR036388">
    <property type="entry name" value="WH-like_DNA-bd_sf"/>
</dbReference>
<dbReference type="Pfam" id="PF03466">
    <property type="entry name" value="LysR_substrate"/>
    <property type="match status" value="1"/>
</dbReference>
<evidence type="ECO:0000256" key="4">
    <source>
        <dbReference type="ARBA" id="ARBA00023163"/>
    </source>
</evidence>
<proteinExistence type="inferred from homology"/>
<dbReference type="InterPro" id="IPR036390">
    <property type="entry name" value="WH_DNA-bd_sf"/>
</dbReference>
<dbReference type="EMBL" id="CP000390">
    <property type="protein sequence ID" value="ABG63933.1"/>
    <property type="molecule type" value="Genomic_DNA"/>
</dbReference>
<dbReference type="KEGG" id="mes:Meso_2549"/>
<dbReference type="SUPFAM" id="SSF46785">
    <property type="entry name" value="Winged helix' DNA-binding domain"/>
    <property type="match status" value="2"/>
</dbReference>
<keyword evidence="2" id="KW-0805">Transcription regulation</keyword>
<dbReference type="InterPro" id="IPR005119">
    <property type="entry name" value="LysR_subst-bd"/>
</dbReference>
<gene>
    <name evidence="6" type="ordered locus">Meso_2549</name>
</gene>
<accession>Q11F92</accession>
<reference evidence="6" key="1">
    <citation type="submission" date="2006-06" db="EMBL/GenBank/DDBJ databases">
        <title>Complete sequence of chromosome of Chelativorans sp. BNC1.</title>
        <authorList>
            <consortium name="US DOE Joint Genome Institute"/>
            <person name="Copeland A."/>
            <person name="Lucas S."/>
            <person name="Lapidus A."/>
            <person name="Barry K."/>
            <person name="Detter J.C."/>
            <person name="Glavina del Rio T."/>
            <person name="Hammon N."/>
            <person name="Israni S."/>
            <person name="Dalin E."/>
            <person name="Tice H."/>
            <person name="Pitluck S."/>
            <person name="Chertkov O."/>
            <person name="Brettin T."/>
            <person name="Bruce D."/>
            <person name="Han C."/>
            <person name="Tapia R."/>
            <person name="Gilna P."/>
            <person name="Schmutz J."/>
            <person name="Larimer F."/>
            <person name="Land M."/>
            <person name="Hauser L."/>
            <person name="Kyrpides N."/>
            <person name="Mikhailova N."/>
            <person name="Richardson P."/>
        </authorList>
    </citation>
    <scope>NUCLEOTIDE SEQUENCE</scope>
    <source>
        <strain evidence="6">BNC1</strain>
    </source>
</reference>
<dbReference type="GO" id="GO:0003677">
    <property type="term" value="F:DNA binding"/>
    <property type="evidence" value="ECO:0007669"/>
    <property type="project" value="UniProtKB-KW"/>
</dbReference>
<keyword evidence="4" id="KW-0804">Transcription</keyword>
<dbReference type="PANTHER" id="PTHR30419">
    <property type="entry name" value="HTH-TYPE TRANSCRIPTIONAL REGULATOR YBHD"/>
    <property type="match status" value="1"/>
</dbReference>
<sequence>MNLRALWYFLSAFSGAGINNGAKRLGISQATLSAAITGLEELLGAALFDRTPAGLQPTPMAMRFSAFASAITTDVEMAFLDIAANSSGEIEPAPVISYDVPLCSVADWALLRGMLASIPLGGARGIRIASDLTERDVPRPGSVSVSYGLARPGSEEMDGPGEIIPDSWCLVTTGSRFSEEQPIAWDDIIKAPLLMARVSGNPEQRLFRQARPPELIRLDRLRSYTNLLSQGDTSLLLPRSCLLDGFVSSELRMLKIEGAPLQPAIQVQCHDGSPLPVKRLAAEIARELSATLPATNYRQTRLQVLERGLEIQAFRSFTETIRTGSTTKAANQLRIVQPALSRQIRKLENATGQQLFIRSEHGMTPTAASRRLHLLTKTVMADYATGLEQMKGRKSIGESAAARVRFGIIPAADSSSLIAQGVAKTIAQWKIAFPEAEVMMAEGYSSELLRWLRTHLIDFAIIDTHEREPGLVVNPIFTEPISLVFAKGSIWDTGEPEIAMSKLDPRRLCLPSKEFGLRAHFDLAMSEIDKGVSPGLQIDSLAVCLGLVTTAEWATLLPFSAVHHLLAARQLSYRVLVQPQVDRRICSVRSLRAPQTTASAALMRALEVSLAQLLHQDGR</sequence>
<dbReference type="Gene3D" id="3.40.190.10">
    <property type="entry name" value="Periplasmic binding protein-like II"/>
    <property type="match status" value="2"/>
</dbReference>
<dbReference type="InterPro" id="IPR050950">
    <property type="entry name" value="HTH-type_LysR_regulators"/>
</dbReference>
<dbReference type="SUPFAM" id="SSF53850">
    <property type="entry name" value="Periplasmic binding protein-like II"/>
    <property type="match status" value="1"/>
</dbReference>
<dbReference type="Gene3D" id="1.10.10.10">
    <property type="entry name" value="Winged helix-like DNA-binding domain superfamily/Winged helix DNA-binding domain"/>
    <property type="match status" value="2"/>
</dbReference>
<dbReference type="Pfam" id="PF00126">
    <property type="entry name" value="HTH_1"/>
    <property type="match status" value="2"/>
</dbReference>
<organism evidence="6">
    <name type="scientific">Chelativorans sp. (strain BNC1)</name>
    <dbReference type="NCBI Taxonomy" id="266779"/>
    <lineage>
        <taxon>Bacteria</taxon>
        <taxon>Pseudomonadati</taxon>
        <taxon>Pseudomonadota</taxon>
        <taxon>Alphaproteobacteria</taxon>
        <taxon>Hyphomicrobiales</taxon>
        <taxon>Phyllobacteriaceae</taxon>
        <taxon>Chelativorans</taxon>
    </lineage>
</organism>
<dbReference type="STRING" id="266779.Meso_2549"/>
<feature type="domain" description="HTH lysR-type" evidence="5">
    <location>
        <begin position="309"/>
        <end position="366"/>
    </location>
</feature>
<evidence type="ECO:0000256" key="1">
    <source>
        <dbReference type="ARBA" id="ARBA00009437"/>
    </source>
</evidence>
<dbReference type="GO" id="GO:0003700">
    <property type="term" value="F:DNA-binding transcription factor activity"/>
    <property type="evidence" value="ECO:0007669"/>
    <property type="project" value="InterPro"/>
</dbReference>
<dbReference type="GO" id="GO:0005829">
    <property type="term" value="C:cytosol"/>
    <property type="evidence" value="ECO:0007669"/>
    <property type="project" value="TreeGrafter"/>
</dbReference>
<evidence type="ECO:0000256" key="3">
    <source>
        <dbReference type="ARBA" id="ARBA00023125"/>
    </source>
</evidence>
<evidence type="ECO:0000313" key="6">
    <source>
        <dbReference type="EMBL" id="ABG63933.1"/>
    </source>
</evidence>